<dbReference type="PANTHER" id="PTHR24221">
    <property type="entry name" value="ATP-BINDING CASSETTE SUB-FAMILY B"/>
    <property type="match status" value="1"/>
</dbReference>
<evidence type="ECO:0000256" key="7">
    <source>
        <dbReference type="ARBA" id="ARBA00022989"/>
    </source>
</evidence>
<reference evidence="12 13" key="2">
    <citation type="submission" date="2013-04" db="EMBL/GenBank/DDBJ databases">
        <title>The Genome Sequence of Bilophila wadsworthia 3_1_6.</title>
        <authorList>
            <consortium name="The Broad Institute Genomics Platform"/>
            <person name="Earl A."/>
            <person name="Ward D."/>
            <person name="Feldgarden M."/>
            <person name="Gevers D."/>
            <person name="Sibley C."/>
            <person name="Strauss J."/>
            <person name="Allen-Vercoe E."/>
            <person name="Walker B."/>
            <person name="Young S."/>
            <person name="Zeng Q."/>
            <person name="Gargeya S."/>
            <person name="Fitzgerald M."/>
            <person name="Haas B."/>
            <person name="Abouelleil A."/>
            <person name="Allen A.W."/>
            <person name="Alvarado L."/>
            <person name="Arachchi H.M."/>
            <person name="Berlin A.M."/>
            <person name="Chapman S.B."/>
            <person name="Gainer-Dewar J."/>
            <person name="Goldberg J."/>
            <person name="Griggs A."/>
            <person name="Gujja S."/>
            <person name="Hansen M."/>
            <person name="Howarth C."/>
            <person name="Imamovic A."/>
            <person name="Ireland A."/>
            <person name="Larimer J."/>
            <person name="McCowan C."/>
            <person name="Murphy C."/>
            <person name="Pearson M."/>
            <person name="Poon T.W."/>
            <person name="Priest M."/>
            <person name="Roberts A."/>
            <person name="Saif S."/>
            <person name="Shea T."/>
            <person name="Sisk P."/>
            <person name="Sykes S."/>
            <person name="Wortman J."/>
            <person name="Nusbaum C."/>
            <person name="Birren B."/>
        </authorList>
    </citation>
    <scope>NUCLEOTIDE SEQUENCE [LARGE SCALE GENOMIC DNA]</scope>
    <source>
        <strain evidence="12 13">3_1_6</strain>
    </source>
</reference>
<dbReference type="PANTHER" id="PTHR24221:SF397">
    <property type="entry name" value="ABC TRANSPORTER, ATP-BINDING TRANSMEMBRANE PROTEIN"/>
    <property type="match status" value="1"/>
</dbReference>
<dbReference type="PROSITE" id="PS50893">
    <property type="entry name" value="ABC_TRANSPORTER_2"/>
    <property type="match status" value="1"/>
</dbReference>
<sequence length="583" mass="62556">MENTNSLGLLLSFARPCRRLLAASVGLAVLGVASGMVPYFAVSYMIVDLYAGTATPESLFLFALIALLGQAGRVALGTASTVLSHRAAFAILKGIRTDIAAKLSRMPLGSVIETPSGKLKTLIVDTVEKMEVPLAHLIPELTSNLLVPLFMAAYLFWLDWRMALLALATFPVGLFCYMAMTKDYAERYATVQDAGKGMNAAIVEYINGIEVIKAFNQSSASYGKFVAAVRANRDAMKDWFRATNGYYVAGMAIAPASLITVLPAGIYFHMSGTLDAPAAITCFILSLGLIQPILQALGYTDSLAMMDSTLKEVSDLLGRPEMVRPSNCVPLRGHGIEFDQVSFAYTGTGREVLQDVSFKIVEGGMTAIVGPSGSGKSTLAKLLVSFWEADRGRILLGGVDVRKLPLSQVMQSVAYVSQDNFLFNVSLRENIRLGRPDATDREVEEAAEAAACGFIKALPGGYDTPAGDAGARLSGGERQRIAIARAMLKDSPIVVLDEATAFADPENEAFIQESISRLVKDKTLVVIAHRLSTIVRADRIVVMDGGRVSAVGTHAELLQTSPLYGRLWESHTGARDAEGAEHD</sequence>
<evidence type="ECO:0000259" key="10">
    <source>
        <dbReference type="PROSITE" id="PS50893"/>
    </source>
</evidence>
<dbReference type="InterPro" id="IPR027417">
    <property type="entry name" value="P-loop_NTPase"/>
</dbReference>
<dbReference type="GO" id="GO:0016887">
    <property type="term" value="F:ATP hydrolysis activity"/>
    <property type="evidence" value="ECO:0007669"/>
    <property type="project" value="InterPro"/>
</dbReference>
<evidence type="ECO:0000256" key="5">
    <source>
        <dbReference type="ARBA" id="ARBA00022741"/>
    </source>
</evidence>
<keyword evidence="13" id="KW-1185">Reference proteome</keyword>
<comment type="caution">
    <text evidence="12">The sequence shown here is derived from an EMBL/GenBank/DDBJ whole genome shotgun (WGS) entry which is preliminary data.</text>
</comment>
<keyword evidence="6 12" id="KW-0067">ATP-binding</keyword>
<dbReference type="InterPro" id="IPR036640">
    <property type="entry name" value="ABC1_TM_sf"/>
</dbReference>
<keyword evidence="3" id="KW-1003">Cell membrane</keyword>
<dbReference type="STRING" id="563192.HMPREF0179_01316"/>
<feature type="transmembrane region" description="Helical" evidence="9">
    <location>
        <begin position="276"/>
        <end position="297"/>
    </location>
</feature>
<dbReference type="Pfam" id="PF00664">
    <property type="entry name" value="ABC_membrane"/>
    <property type="match status" value="1"/>
</dbReference>
<dbReference type="SMART" id="SM00382">
    <property type="entry name" value="AAA"/>
    <property type="match status" value="1"/>
</dbReference>
<keyword evidence="8 9" id="KW-0472">Membrane</keyword>
<dbReference type="SUPFAM" id="SSF90123">
    <property type="entry name" value="ABC transporter transmembrane region"/>
    <property type="match status" value="1"/>
</dbReference>
<dbReference type="eggNOG" id="COG1132">
    <property type="taxonomic scope" value="Bacteria"/>
</dbReference>
<dbReference type="PROSITE" id="PS00211">
    <property type="entry name" value="ABC_TRANSPORTER_1"/>
    <property type="match status" value="1"/>
</dbReference>
<feature type="transmembrane region" description="Helical" evidence="9">
    <location>
        <begin position="59"/>
        <end position="76"/>
    </location>
</feature>
<keyword evidence="2" id="KW-0813">Transport</keyword>
<dbReference type="Gene3D" id="1.20.1560.10">
    <property type="entry name" value="ABC transporter type 1, transmembrane domain"/>
    <property type="match status" value="1"/>
</dbReference>
<feature type="domain" description="ABC transporter" evidence="10">
    <location>
        <begin position="336"/>
        <end position="570"/>
    </location>
</feature>
<protein>
    <submittedName>
        <fullName evidence="12">ATP-binding cassette, subfamily B, bacterial</fullName>
    </submittedName>
</protein>
<accession>E5Y553</accession>
<evidence type="ECO:0000259" key="11">
    <source>
        <dbReference type="PROSITE" id="PS50929"/>
    </source>
</evidence>
<evidence type="ECO:0000256" key="4">
    <source>
        <dbReference type="ARBA" id="ARBA00022692"/>
    </source>
</evidence>
<keyword evidence="4 9" id="KW-0812">Transmembrane</keyword>
<organism evidence="12 13">
    <name type="scientific">Bilophila wadsworthia (strain 3_1_6)</name>
    <dbReference type="NCBI Taxonomy" id="563192"/>
    <lineage>
        <taxon>Bacteria</taxon>
        <taxon>Pseudomonadati</taxon>
        <taxon>Thermodesulfobacteriota</taxon>
        <taxon>Desulfovibrionia</taxon>
        <taxon>Desulfovibrionales</taxon>
        <taxon>Desulfovibrionaceae</taxon>
        <taxon>Bilophila</taxon>
    </lineage>
</organism>
<dbReference type="GeneID" id="78086445"/>
<dbReference type="AlphaFoldDB" id="E5Y553"/>
<evidence type="ECO:0000256" key="3">
    <source>
        <dbReference type="ARBA" id="ARBA00022475"/>
    </source>
</evidence>
<dbReference type="InterPro" id="IPR017871">
    <property type="entry name" value="ABC_transporter-like_CS"/>
</dbReference>
<evidence type="ECO:0000256" key="9">
    <source>
        <dbReference type="SAM" id="Phobius"/>
    </source>
</evidence>
<dbReference type="OrthoDB" id="9760168at2"/>
<proteinExistence type="predicted"/>
<dbReference type="RefSeq" id="WP_005026369.1">
    <property type="nucleotide sequence ID" value="NZ_KE150238.1"/>
</dbReference>
<feature type="transmembrane region" description="Helical" evidence="9">
    <location>
        <begin position="163"/>
        <end position="180"/>
    </location>
</feature>
<dbReference type="InterPro" id="IPR003593">
    <property type="entry name" value="AAA+_ATPase"/>
</dbReference>
<evidence type="ECO:0000256" key="8">
    <source>
        <dbReference type="ARBA" id="ARBA00023136"/>
    </source>
</evidence>
<dbReference type="GO" id="GO:0005524">
    <property type="term" value="F:ATP binding"/>
    <property type="evidence" value="ECO:0007669"/>
    <property type="project" value="UniProtKB-KW"/>
</dbReference>
<evidence type="ECO:0000256" key="2">
    <source>
        <dbReference type="ARBA" id="ARBA00022448"/>
    </source>
</evidence>
<evidence type="ECO:0000313" key="13">
    <source>
        <dbReference type="Proteomes" id="UP000006034"/>
    </source>
</evidence>
<dbReference type="InterPro" id="IPR011527">
    <property type="entry name" value="ABC1_TM_dom"/>
</dbReference>
<feature type="domain" description="ABC transmembrane type-1" evidence="11">
    <location>
        <begin position="22"/>
        <end position="305"/>
    </location>
</feature>
<dbReference type="GO" id="GO:0034040">
    <property type="term" value="F:ATPase-coupled lipid transmembrane transporter activity"/>
    <property type="evidence" value="ECO:0007669"/>
    <property type="project" value="TreeGrafter"/>
</dbReference>
<keyword evidence="7 9" id="KW-1133">Transmembrane helix</keyword>
<gene>
    <name evidence="12" type="ORF">HMPREF0179_01316</name>
</gene>
<evidence type="ECO:0000256" key="6">
    <source>
        <dbReference type="ARBA" id="ARBA00022840"/>
    </source>
</evidence>
<feature type="transmembrane region" description="Helical" evidence="9">
    <location>
        <begin position="246"/>
        <end position="270"/>
    </location>
</feature>
<dbReference type="FunFam" id="3.40.50.300:FF:000221">
    <property type="entry name" value="Multidrug ABC transporter ATP-binding protein"/>
    <property type="match status" value="1"/>
</dbReference>
<dbReference type="SUPFAM" id="SSF52540">
    <property type="entry name" value="P-loop containing nucleoside triphosphate hydrolases"/>
    <property type="match status" value="1"/>
</dbReference>
<evidence type="ECO:0000256" key="1">
    <source>
        <dbReference type="ARBA" id="ARBA00004651"/>
    </source>
</evidence>
<keyword evidence="5" id="KW-0547">Nucleotide-binding</keyword>
<dbReference type="InterPro" id="IPR039421">
    <property type="entry name" value="Type_1_exporter"/>
</dbReference>
<dbReference type="Proteomes" id="UP000006034">
    <property type="component" value="Unassembled WGS sequence"/>
</dbReference>
<dbReference type="EMBL" id="ADCP02000001">
    <property type="protein sequence ID" value="EFV44820.1"/>
    <property type="molecule type" value="Genomic_DNA"/>
</dbReference>
<name>E5Y553_BILW3</name>
<dbReference type="InterPro" id="IPR003439">
    <property type="entry name" value="ABC_transporter-like_ATP-bd"/>
</dbReference>
<dbReference type="PROSITE" id="PS50929">
    <property type="entry name" value="ABC_TM1F"/>
    <property type="match status" value="1"/>
</dbReference>
<feature type="transmembrane region" description="Helical" evidence="9">
    <location>
        <begin position="20"/>
        <end position="47"/>
    </location>
</feature>
<reference evidence="12 13" key="1">
    <citation type="submission" date="2010-10" db="EMBL/GenBank/DDBJ databases">
        <authorList>
            <consortium name="The Broad Institute Genome Sequencing Platform"/>
            <person name="Ward D."/>
            <person name="Earl A."/>
            <person name="Feldgarden M."/>
            <person name="Young S.K."/>
            <person name="Gargeya S."/>
            <person name="Zeng Q."/>
            <person name="Alvarado L."/>
            <person name="Berlin A."/>
            <person name="Bochicchio J."/>
            <person name="Chapman S.B."/>
            <person name="Chen Z."/>
            <person name="Freedman E."/>
            <person name="Gellesch M."/>
            <person name="Goldberg J."/>
            <person name="Griggs A."/>
            <person name="Gujja S."/>
            <person name="Heilman E."/>
            <person name="Heiman D."/>
            <person name="Howarth C."/>
            <person name="Mehta T."/>
            <person name="Neiman D."/>
            <person name="Pearson M."/>
            <person name="Roberts A."/>
            <person name="Saif S."/>
            <person name="Shea T."/>
            <person name="Shenoy N."/>
            <person name="Sisk P."/>
            <person name="Stolte C."/>
            <person name="Sykes S."/>
            <person name="White J."/>
            <person name="Yandava C."/>
            <person name="Allen-Vercoe E."/>
            <person name="Sibley C."/>
            <person name="Ambrose C.E."/>
            <person name="Strauss J."/>
            <person name="Daigneault M."/>
            <person name="Haas B."/>
            <person name="Nusbaum C."/>
            <person name="Birren B."/>
        </authorList>
    </citation>
    <scope>NUCLEOTIDE SEQUENCE [LARGE SCALE GENOMIC DNA]</scope>
    <source>
        <strain evidence="12 13">3_1_6</strain>
    </source>
</reference>
<dbReference type="GO" id="GO:0005886">
    <property type="term" value="C:plasma membrane"/>
    <property type="evidence" value="ECO:0007669"/>
    <property type="project" value="UniProtKB-SubCell"/>
</dbReference>
<dbReference type="Pfam" id="PF00005">
    <property type="entry name" value="ABC_tran"/>
    <property type="match status" value="1"/>
</dbReference>
<dbReference type="Gene3D" id="3.40.50.300">
    <property type="entry name" value="P-loop containing nucleotide triphosphate hydrolases"/>
    <property type="match status" value="1"/>
</dbReference>
<evidence type="ECO:0000313" key="12">
    <source>
        <dbReference type="EMBL" id="EFV44820.1"/>
    </source>
</evidence>
<dbReference type="HOGENOM" id="CLU_000604_84_9_7"/>
<comment type="subcellular location">
    <subcellularLocation>
        <location evidence="1">Cell membrane</location>
        <topology evidence="1">Multi-pass membrane protein</topology>
    </subcellularLocation>
</comment>
<dbReference type="GO" id="GO:0140359">
    <property type="term" value="F:ABC-type transporter activity"/>
    <property type="evidence" value="ECO:0007669"/>
    <property type="project" value="InterPro"/>
</dbReference>